<protein>
    <recommendedName>
        <fullName evidence="6">Osteoclast-stimulating factor 1</fullName>
    </recommendedName>
</protein>
<dbReference type="GeneID" id="110954136"/>
<dbReference type="Ensembl" id="ENSAPOT00000016107.1">
    <property type="protein sequence ID" value="ENSAPOP00000021505.1"/>
    <property type="gene ID" value="ENSAPOG00000002105.1"/>
</dbReference>
<dbReference type="SUPFAM" id="SSF50044">
    <property type="entry name" value="SH3-domain"/>
    <property type="match status" value="2"/>
</dbReference>
<dbReference type="PROSITE" id="PS50001">
    <property type="entry name" value="SH2"/>
    <property type="match status" value="1"/>
</dbReference>
<evidence type="ECO:0000259" key="11">
    <source>
        <dbReference type="PROSITE" id="PS50002"/>
    </source>
</evidence>
<proteinExistence type="predicted"/>
<name>A0A3Q1GWV0_9TELE</name>
<feature type="domain" description="SH3" evidence="11">
    <location>
        <begin position="227"/>
        <end position="284"/>
    </location>
</feature>
<evidence type="ECO:0000256" key="3">
    <source>
        <dbReference type="ARBA" id="ARBA00023043"/>
    </source>
</evidence>
<dbReference type="Gene3D" id="3.30.505.10">
    <property type="entry name" value="SH2 domain"/>
    <property type="match status" value="1"/>
</dbReference>
<keyword evidence="13" id="KW-1185">Reference proteome</keyword>
<evidence type="ECO:0000313" key="12">
    <source>
        <dbReference type="Ensembl" id="ENSAPOP00000021505.1"/>
    </source>
</evidence>
<dbReference type="RefSeq" id="XP_051797306.1">
    <property type="nucleotide sequence ID" value="XM_051941346.1"/>
</dbReference>
<keyword evidence="3" id="KW-0040">ANK repeat</keyword>
<feature type="domain" description="SH2" evidence="10">
    <location>
        <begin position="58"/>
        <end position="154"/>
    </location>
</feature>
<dbReference type="PRINTS" id="PR00452">
    <property type="entry name" value="SH3DOMAIN"/>
</dbReference>
<dbReference type="FunCoup" id="A0A3Q1GWV0">
    <property type="interactions" value="406"/>
</dbReference>
<organism evidence="12 13">
    <name type="scientific">Acanthochromis polyacanthus</name>
    <name type="common">spiny chromis</name>
    <dbReference type="NCBI Taxonomy" id="80966"/>
    <lineage>
        <taxon>Eukaryota</taxon>
        <taxon>Metazoa</taxon>
        <taxon>Chordata</taxon>
        <taxon>Craniata</taxon>
        <taxon>Vertebrata</taxon>
        <taxon>Euteleostomi</taxon>
        <taxon>Actinopterygii</taxon>
        <taxon>Neopterygii</taxon>
        <taxon>Teleostei</taxon>
        <taxon>Neoteleostei</taxon>
        <taxon>Acanthomorphata</taxon>
        <taxon>Ovalentaria</taxon>
        <taxon>Pomacentridae</taxon>
        <taxon>Acanthochromis</taxon>
    </lineage>
</organism>
<dbReference type="Proteomes" id="UP000257200">
    <property type="component" value="Unplaced"/>
</dbReference>
<dbReference type="InterPro" id="IPR000980">
    <property type="entry name" value="SH2"/>
</dbReference>
<reference evidence="12" key="1">
    <citation type="submission" date="2025-08" db="UniProtKB">
        <authorList>
            <consortium name="Ensembl"/>
        </authorList>
    </citation>
    <scope>IDENTIFICATION</scope>
</reference>
<evidence type="ECO:0000259" key="10">
    <source>
        <dbReference type="PROSITE" id="PS50001"/>
    </source>
</evidence>
<dbReference type="PRINTS" id="PR00499">
    <property type="entry name" value="P67PHOX"/>
</dbReference>
<keyword evidence="4" id="KW-0449">Lipoprotein</keyword>
<evidence type="ECO:0000256" key="8">
    <source>
        <dbReference type="PROSITE-ProRule" id="PRU00192"/>
    </source>
</evidence>
<comment type="function">
    <text evidence="5">Induces bone resorption, acting probably through a signaling cascade which results in the secretion of factor(s) enhancing osteoclast formation and activity.</text>
</comment>
<dbReference type="RefSeq" id="XP_022054176.1">
    <property type="nucleotide sequence ID" value="XM_022198484.2"/>
</dbReference>
<keyword evidence="1 8" id="KW-0728">SH3 domain</keyword>
<dbReference type="SMART" id="SM00252">
    <property type="entry name" value="SH2"/>
    <property type="match status" value="1"/>
</dbReference>
<dbReference type="SMART" id="SM00326">
    <property type="entry name" value="SH3"/>
    <property type="match status" value="2"/>
</dbReference>
<dbReference type="FunFam" id="2.30.30.40:FF:000072">
    <property type="entry name" value="Unconventional Myosin IB"/>
    <property type="match status" value="1"/>
</dbReference>
<dbReference type="SUPFAM" id="SSF55550">
    <property type="entry name" value="SH2 domain"/>
    <property type="match status" value="1"/>
</dbReference>
<dbReference type="PANTHER" id="PTHR46037">
    <property type="entry name" value="PROTEIN ENHANCER OF SEVENLESS 2B"/>
    <property type="match status" value="1"/>
</dbReference>
<evidence type="ECO:0000256" key="2">
    <source>
        <dbReference type="ARBA" id="ARBA00022999"/>
    </source>
</evidence>
<dbReference type="AlphaFoldDB" id="A0A3Q1GWV0"/>
<feature type="domain" description="SH3" evidence="11">
    <location>
        <begin position="1"/>
        <end position="56"/>
    </location>
</feature>
<dbReference type="OrthoDB" id="10255964at2759"/>
<dbReference type="PRINTS" id="PR00401">
    <property type="entry name" value="SH2DOMAIN"/>
</dbReference>
<dbReference type="InterPro" id="IPR036028">
    <property type="entry name" value="SH3-like_dom_sf"/>
</dbReference>
<dbReference type="CDD" id="cd09941">
    <property type="entry name" value="SH2_Grb2_like"/>
    <property type="match status" value="1"/>
</dbReference>
<reference evidence="12" key="2">
    <citation type="submission" date="2025-09" db="UniProtKB">
        <authorList>
            <consortium name="Ensembl"/>
        </authorList>
    </citation>
    <scope>IDENTIFICATION</scope>
</reference>
<dbReference type="STRING" id="80966.ENSAPOP00000021505"/>
<dbReference type="Pfam" id="PF00018">
    <property type="entry name" value="SH3_1"/>
    <property type="match status" value="2"/>
</dbReference>
<evidence type="ECO:0000256" key="1">
    <source>
        <dbReference type="ARBA" id="ARBA00022443"/>
    </source>
</evidence>
<evidence type="ECO:0000313" key="13">
    <source>
        <dbReference type="Proteomes" id="UP000257200"/>
    </source>
</evidence>
<dbReference type="PROSITE" id="PS50002">
    <property type="entry name" value="SH3"/>
    <property type="match status" value="2"/>
</dbReference>
<evidence type="ECO:0000256" key="4">
    <source>
        <dbReference type="ARBA" id="ARBA00023288"/>
    </source>
</evidence>
<dbReference type="InParanoid" id="A0A3Q1GWV0"/>
<evidence type="ECO:0000256" key="7">
    <source>
        <dbReference type="PROSITE-ProRule" id="PRU00191"/>
    </source>
</evidence>
<dbReference type="InterPro" id="IPR001452">
    <property type="entry name" value="SH3_domain"/>
</dbReference>
<dbReference type="InterPro" id="IPR036860">
    <property type="entry name" value="SH2_dom_sf"/>
</dbReference>
<dbReference type="CTD" id="550452"/>
<keyword evidence="2 7" id="KW-0727">SH2 domain</keyword>
<dbReference type="Pfam" id="PF00017">
    <property type="entry name" value="SH2"/>
    <property type="match status" value="1"/>
</dbReference>
<dbReference type="InterPro" id="IPR043539">
    <property type="entry name" value="Grb2-like"/>
</dbReference>
<evidence type="ECO:0000256" key="9">
    <source>
        <dbReference type="SAM" id="MobiDB-lite"/>
    </source>
</evidence>
<dbReference type="Gene3D" id="2.30.30.40">
    <property type="entry name" value="SH3 Domains"/>
    <property type="match status" value="2"/>
</dbReference>
<evidence type="ECO:0000256" key="6">
    <source>
        <dbReference type="ARBA" id="ARBA00040640"/>
    </source>
</evidence>
<dbReference type="GeneTree" id="ENSGT00940000157307"/>
<sequence>MEATGKYDFTATEDDELSFQKGDILKVLSPQGDWCKAEMNGKEGFVPLNYIEMKTPEWFQADASRNAAEELLKSKTIGAFVIRGCQTSPGEFSISVKHENDVQHFRVMRDSKGQYFLWAERFTSLNKMVEFYKTKSISKSRMIFLDDGSRSLPLGSQEKRPSLPEQRTTSATFVPPRRFSDQPQTQLTKQVGLGARSRTFGPTGISSPSISACPPSTGRCQTMPLPQRTMQVRALYDFRAEEDDELGFCAGDIIDVFDSSNESWWKGKLRGRTGLFPANYTAAV</sequence>
<accession>A0A3Q1GWV0</accession>
<feature type="region of interest" description="Disordered" evidence="9">
    <location>
        <begin position="150"/>
        <end position="187"/>
    </location>
</feature>
<evidence type="ECO:0000256" key="5">
    <source>
        <dbReference type="ARBA" id="ARBA00037432"/>
    </source>
</evidence>